<dbReference type="AlphaFoldDB" id="X1P7B3"/>
<comment type="caution">
    <text evidence="2">The sequence shown here is derived from an EMBL/GenBank/DDBJ whole genome shotgun (WGS) entry which is preliminary data.</text>
</comment>
<gene>
    <name evidence="2" type="ORF">S06H3_56392</name>
</gene>
<reference evidence="2" key="1">
    <citation type="journal article" date="2014" name="Front. Microbiol.">
        <title>High frequency of phylogenetically diverse reductive dehalogenase-homologous genes in deep subseafloor sedimentary metagenomes.</title>
        <authorList>
            <person name="Kawai M."/>
            <person name="Futagami T."/>
            <person name="Toyoda A."/>
            <person name="Takaki Y."/>
            <person name="Nishi S."/>
            <person name="Hori S."/>
            <person name="Arai W."/>
            <person name="Tsubouchi T."/>
            <person name="Morono Y."/>
            <person name="Uchiyama I."/>
            <person name="Ito T."/>
            <person name="Fujiyama A."/>
            <person name="Inagaki F."/>
            <person name="Takami H."/>
        </authorList>
    </citation>
    <scope>NUCLEOTIDE SEQUENCE</scope>
    <source>
        <strain evidence="2">Expedition CK06-06</strain>
    </source>
</reference>
<organism evidence="2">
    <name type="scientific">marine sediment metagenome</name>
    <dbReference type="NCBI Taxonomy" id="412755"/>
    <lineage>
        <taxon>unclassified sequences</taxon>
        <taxon>metagenomes</taxon>
        <taxon>ecological metagenomes</taxon>
    </lineage>
</organism>
<dbReference type="SUPFAM" id="SSF51735">
    <property type="entry name" value="NAD(P)-binding Rossmann-fold domains"/>
    <property type="match status" value="1"/>
</dbReference>
<dbReference type="InterPro" id="IPR036291">
    <property type="entry name" value="NAD(P)-bd_dom_sf"/>
</dbReference>
<dbReference type="PANTHER" id="PTHR43000">
    <property type="entry name" value="DTDP-D-GLUCOSE 4,6-DEHYDRATASE-RELATED"/>
    <property type="match status" value="1"/>
</dbReference>
<name>X1P7B3_9ZZZZ</name>
<dbReference type="EMBL" id="BARV01036269">
    <property type="protein sequence ID" value="GAI52197.1"/>
    <property type="molecule type" value="Genomic_DNA"/>
</dbReference>
<evidence type="ECO:0000313" key="2">
    <source>
        <dbReference type="EMBL" id="GAI52197.1"/>
    </source>
</evidence>
<dbReference type="Pfam" id="PF16363">
    <property type="entry name" value="GDP_Man_Dehyd"/>
    <property type="match status" value="1"/>
</dbReference>
<accession>X1P7B3</accession>
<feature type="non-terminal residue" evidence="2">
    <location>
        <position position="1"/>
    </location>
</feature>
<sequence>EDNYEILGIDLNFKNFNSDNSSGKIELLEADLTNRQRIFSIIKKFKPQQVYHLAAQSSVSYSWENPVETFRINVLGGINILEGLKIFCPCCRILMVCTAEEYGEIDNEDKAIDENFRIYPQNPYAISKSALDFFSSVYYSAYKLPVYISRSFNHIGPGQSERFVASDFARQIALIESGSQHPVISVGNLQSQRDFLDVRDAVKAYNYIINKGSAGQVYNVCSGKKQKISD</sequence>
<evidence type="ECO:0000259" key="1">
    <source>
        <dbReference type="Pfam" id="PF16363"/>
    </source>
</evidence>
<feature type="non-terminal residue" evidence="2">
    <location>
        <position position="230"/>
    </location>
</feature>
<dbReference type="Gene3D" id="3.40.50.720">
    <property type="entry name" value="NAD(P)-binding Rossmann-like Domain"/>
    <property type="match status" value="1"/>
</dbReference>
<feature type="domain" description="NAD(P)-binding" evidence="1">
    <location>
        <begin position="17"/>
        <end position="228"/>
    </location>
</feature>
<protein>
    <recommendedName>
        <fullName evidence="1">NAD(P)-binding domain-containing protein</fullName>
    </recommendedName>
</protein>
<proteinExistence type="predicted"/>
<dbReference type="InterPro" id="IPR016040">
    <property type="entry name" value="NAD(P)-bd_dom"/>
</dbReference>
<dbReference type="Gene3D" id="3.90.25.10">
    <property type="entry name" value="UDP-galactose 4-epimerase, domain 1"/>
    <property type="match status" value="1"/>
</dbReference>